<sequence length="145" mass="15376">MSRLNTLLAAVIGFTLLGSSPLLLADPGKNKGHGNNAQHGNRGNAGQGGNNWQGDGPSIDVSGVQVILNDNRNYWNPGATLPPGIQKNLARGKPLPPGIAKKLDGRLIGRLPHYDGYEWQQAGTDLLLVTIATGVIYEVLHNVLD</sequence>
<dbReference type="AlphaFoldDB" id="A0A6G6J6C1"/>
<name>A0A6G6J6C1_PSENT</name>
<feature type="compositionally biased region" description="Low complexity" evidence="1">
    <location>
        <begin position="33"/>
        <end position="42"/>
    </location>
</feature>
<dbReference type="EMBL" id="CP049140">
    <property type="protein sequence ID" value="QIE90021.1"/>
    <property type="molecule type" value="Genomic_DNA"/>
</dbReference>
<dbReference type="Proteomes" id="UP000501063">
    <property type="component" value="Chromosome"/>
</dbReference>
<dbReference type="NCBIfam" id="NF040487">
    <property type="entry name" value="T3SS_CigR_fam"/>
    <property type="match status" value="1"/>
</dbReference>
<evidence type="ECO:0000256" key="2">
    <source>
        <dbReference type="SAM" id="SignalP"/>
    </source>
</evidence>
<dbReference type="KEGG" id="pnt:G5B91_28730"/>
<reference evidence="3 6" key="2">
    <citation type="submission" date="2020-11" db="EMBL/GenBank/DDBJ databases">
        <title>Enhanced detection system for hospital associated transmission using whole genome sequencing surveillance.</title>
        <authorList>
            <person name="Harrison L.H."/>
            <person name="Van Tyne D."/>
            <person name="Marsh J.W."/>
            <person name="Griffith M.P."/>
            <person name="Snyder D.J."/>
            <person name="Cooper V.S."/>
            <person name="Mustapha M."/>
        </authorList>
    </citation>
    <scope>NUCLEOTIDE SEQUENCE [LARGE SCALE GENOMIC DNA]</scope>
    <source>
        <strain evidence="3 6">PSA00705</strain>
    </source>
</reference>
<proteinExistence type="predicted"/>
<evidence type="ECO:0000313" key="3">
    <source>
        <dbReference type="EMBL" id="MBG6290229.1"/>
    </source>
</evidence>
<dbReference type="Proteomes" id="UP000608450">
    <property type="component" value="Unassembled WGS sequence"/>
</dbReference>
<feature type="signal peptide" evidence="2">
    <location>
        <begin position="1"/>
        <end position="25"/>
    </location>
</feature>
<evidence type="ECO:0000313" key="4">
    <source>
        <dbReference type="EMBL" id="QIE90021.1"/>
    </source>
</evidence>
<feature type="chain" id="PRO_5028995153" evidence="2">
    <location>
        <begin position="26"/>
        <end position="145"/>
    </location>
</feature>
<organism evidence="4 5">
    <name type="scientific">Pseudomonas nitroreducens</name>
    <dbReference type="NCBI Taxonomy" id="46680"/>
    <lineage>
        <taxon>Bacteria</taxon>
        <taxon>Pseudomonadati</taxon>
        <taxon>Pseudomonadota</taxon>
        <taxon>Gammaproteobacteria</taxon>
        <taxon>Pseudomonadales</taxon>
        <taxon>Pseudomonadaceae</taxon>
        <taxon>Pseudomonas</taxon>
    </lineage>
</organism>
<accession>A0A6G6J6C1</accession>
<protein>
    <submittedName>
        <fullName evidence="3">RcnB family protein</fullName>
    </submittedName>
</protein>
<dbReference type="EMBL" id="JADTFC010000067">
    <property type="protein sequence ID" value="MBG6290229.1"/>
    <property type="molecule type" value="Genomic_DNA"/>
</dbReference>
<evidence type="ECO:0000313" key="5">
    <source>
        <dbReference type="Proteomes" id="UP000501063"/>
    </source>
</evidence>
<gene>
    <name evidence="4" type="ORF">G5B91_28730</name>
    <name evidence="3" type="ORF">I5I61_22460</name>
</gene>
<evidence type="ECO:0000313" key="6">
    <source>
        <dbReference type="Proteomes" id="UP000608450"/>
    </source>
</evidence>
<dbReference type="Gene3D" id="3.10.450.160">
    <property type="entry name" value="inner membrane protein cigr"/>
    <property type="match status" value="1"/>
</dbReference>
<keyword evidence="6" id="KW-1185">Reference proteome</keyword>
<evidence type="ECO:0000256" key="1">
    <source>
        <dbReference type="SAM" id="MobiDB-lite"/>
    </source>
</evidence>
<keyword evidence="2" id="KW-0732">Signal</keyword>
<reference evidence="4 5" key="1">
    <citation type="submission" date="2020-02" db="EMBL/GenBank/DDBJ databases">
        <title>Integrative conjugative elements (ICEs) and plasmids drive adaptation of Pseudomonas nitroreducens strain HBP1 to wastewater environment.</title>
        <authorList>
            <person name="Sentchilo V."/>
            <person name="Carraro N."/>
            <person name="Bertelli C."/>
            <person name="van der Meer J.R."/>
        </authorList>
    </citation>
    <scope>NUCLEOTIDE SEQUENCE [LARGE SCALE GENOMIC DNA]</scope>
    <source>
        <strain evidence="4 5">HBP1</strain>
    </source>
</reference>
<dbReference type="RefSeq" id="WP_024766193.1">
    <property type="nucleotide sequence ID" value="NZ_CP049140.1"/>
</dbReference>
<feature type="region of interest" description="Disordered" evidence="1">
    <location>
        <begin position="28"/>
        <end position="55"/>
    </location>
</feature>